<evidence type="ECO:0000313" key="3">
    <source>
        <dbReference type="Proteomes" id="UP000518266"/>
    </source>
</evidence>
<name>A0A7J5YY39_DISMA</name>
<gene>
    <name evidence="2" type="ORF">F7725_014095</name>
</gene>
<reference evidence="2 3" key="1">
    <citation type="submission" date="2020-03" db="EMBL/GenBank/DDBJ databases">
        <title>Dissostichus mawsoni Genome sequencing and assembly.</title>
        <authorList>
            <person name="Park H."/>
        </authorList>
    </citation>
    <scope>NUCLEOTIDE SEQUENCE [LARGE SCALE GENOMIC DNA]</scope>
    <source>
        <strain evidence="2">DM0001</strain>
        <tissue evidence="2">Muscle</tissue>
    </source>
</reference>
<keyword evidence="3" id="KW-1185">Reference proteome</keyword>
<sequence length="92" mass="10280">MITVFVCMYVSIVLLSVSSKQSGLSFIMFISNITIRESTDVLCDCGYFSCSVHRHHFVVSSCRLCEGFKPTSVIKGELHLEYIDPSATSVFM</sequence>
<accession>A0A7J5YY39</accession>
<organism evidence="2 3">
    <name type="scientific">Dissostichus mawsoni</name>
    <name type="common">Antarctic cod</name>
    <dbReference type="NCBI Taxonomy" id="36200"/>
    <lineage>
        <taxon>Eukaryota</taxon>
        <taxon>Metazoa</taxon>
        <taxon>Chordata</taxon>
        <taxon>Craniata</taxon>
        <taxon>Vertebrata</taxon>
        <taxon>Euteleostomi</taxon>
        <taxon>Actinopterygii</taxon>
        <taxon>Neopterygii</taxon>
        <taxon>Teleostei</taxon>
        <taxon>Neoteleostei</taxon>
        <taxon>Acanthomorphata</taxon>
        <taxon>Eupercaria</taxon>
        <taxon>Perciformes</taxon>
        <taxon>Notothenioidei</taxon>
        <taxon>Nototheniidae</taxon>
        <taxon>Dissostichus</taxon>
    </lineage>
</organism>
<dbReference type="AlphaFoldDB" id="A0A7J5YY39"/>
<evidence type="ECO:0000313" key="2">
    <source>
        <dbReference type="EMBL" id="KAF3853407.1"/>
    </source>
</evidence>
<evidence type="ECO:0000256" key="1">
    <source>
        <dbReference type="SAM" id="SignalP"/>
    </source>
</evidence>
<proteinExistence type="predicted"/>
<protein>
    <recommendedName>
        <fullName evidence="4">Secreted protein</fullName>
    </recommendedName>
</protein>
<feature type="signal peptide" evidence="1">
    <location>
        <begin position="1"/>
        <end position="19"/>
    </location>
</feature>
<dbReference type="EMBL" id="JAAKFY010000008">
    <property type="protein sequence ID" value="KAF3853407.1"/>
    <property type="molecule type" value="Genomic_DNA"/>
</dbReference>
<comment type="caution">
    <text evidence="2">The sequence shown here is derived from an EMBL/GenBank/DDBJ whole genome shotgun (WGS) entry which is preliminary data.</text>
</comment>
<evidence type="ECO:0008006" key="4">
    <source>
        <dbReference type="Google" id="ProtNLM"/>
    </source>
</evidence>
<dbReference type="Proteomes" id="UP000518266">
    <property type="component" value="Unassembled WGS sequence"/>
</dbReference>
<keyword evidence="1" id="KW-0732">Signal</keyword>
<feature type="chain" id="PRO_5029625925" description="Secreted protein" evidence="1">
    <location>
        <begin position="20"/>
        <end position="92"/>
    </location>
</feature>